<proteinExistence type="predicted"/>
<name>M2LKU1_BAUPA</name>
<dbReference type="KEGG" id="bcom:BAUCODRAFT_123401"/>
<organism evidence="1 2">
    <name type="scientific">Baudoinia panamericana (strain UAMH 10762)</name>
    <name type="common">Angels' share fungus</name>
    <name type="synonym">Baudoinia compniacensis (strain UAMH 10762)</name>
    <dbReference type="NCBI Taxonomy" id="717646"/>
    <lineage>
        <taxon>Eukaryota</taxon>
        <taxon>Fungi</taxon>
        <taxon>Dikarya</taxon>
        <taxon>Ascomycota</taxon>
        <taxon>Pezizomycotina</taxon>
        <taxon>Dothideomycetes</taxon>
        <taxon>Dothideomycetidae</taxon>
        <taxon>Mycosphaerellales</taxon>
        <taxon>Teratosphaeriaceae</taxon>
        <taxon>Baudoinia</taxon>
    </lineage>
</organism>
<evidence type="ECO:0000313" key="2">
    <source>
        <dbReference type="Proteomes" id="UP000011761"/>
    </source>
</evidence>
<evidence type="ECO:0000313" key="1">
    <source>
        <dbReference type="EMBL" id="EMC94902.1"/>
    </source>
</evidence>
<dbReference type="EMBL" id="KB445557">
    <property type="protein sequence ID" value="EMC94902.1"/>
    <property type="molecule type" value="Genomic_DNA"/>
</dbReference>
<sequence>MVEADETTLDAEPEAGIAPGVALPVVPVKPEMLGPELPTRDLVVMPLLVIVVGGGTVEIALDKAAIVEPEAVVDMEEALVVRTEQAMVARQFLHQCQVWRVCIA</sequence>
<dbReference type="HOGENOM" id="CLU_2249608_0_0_1"/>
<reference evidence="1 2" key="1">
    <citation type="journal article" date="2012" name="PLoS Pathog.">
        <title>Diverse lifestyles and strategies of plant pathogenesis encoded in the genomes of eighteen Dothideomycetes fungi.</title>
        <authorList>
            <person name="Ohm R.A."/>
            <person name="Feau N."/>
            <person name="Henrissat B."/>
            <person name="Schoch C.L."/>
            <person name="Horwitz B.A."/>
            <person name="Barry K.W."/>
            <person name="Condon B.J."/>
            <person name="Copeland A.C."/>
            <person name="Dhillon B."/>
            <person name="Glaser F."/>
            <person name="Hesse C.N."/>
            <person name="Kosti I."/>
            <person name="LaButti K."/>
            <person name="Lindquist E.A."/>
            <person name="Lucas S."/>
            <person name="Salamov A.A."/>
            <person name="Bradshaw R.E."/>
            <person name="Ciuffetti L."/>
            <person name="Hamelin R.C."/>
            <person name="Kema G.H.J."/>
            <person name="Lawrence C."/>
            <person name="Scott J.A."/>
            <person name="Spatafora J.W."/>
            <person name="Turgeon B.G."/>
            <person name="de Wit P.J.G.M."/>
            <person name="Zhong S."/>
            <person name="Goodwin S.B."/>
            <person name="Grigoriev I.V."/>
        </authorList>
    </citation>
    <scope>NUCLEOTIDE SEQUENCE [LARGE SCALE GENOMIC DNA]</scope>
    <source>
        <strain evidence="1 2">UAMH 10762</strain>
    </source>
</reference>
<accession>M2LKU1</accession>
<dbReference type="RefSeq" id="XP_007677624.1">
    <property type="nucleotide sequence ID" value="XM_007679434.1"/>
</dbReference>
<keyword evidence="2" id="KW-1185">Reference proteome</keyword>
<protein>
    <submittedName>
        <fullName evidence="1">Uncharacterized protein</fullName>
    </submittedName>
</protein>
<dbReference type="Proteomes" id="UP000011761">
    <property type="component" value="Unassembled WGS sequence"/>
</dbReference>
<dbReference type="AlphaFoldDB" id="M2LKU1"/>
<gene>
    <name evidence="1" type="ORF">BAUCODRAFT_123401</name>
</gene>
<dbReference type="GeneID" id="19107774"/>